<evidence type="ECO:0000313" key="11">
    <source>
        <dbReference type="EMBL" id="KAA5603204.1"/>
    </source>
</evidence>
<evidence type="ECO:0000256" key="8">
    <source>
        <dbReference type="PIRNR" id="PIRNR000194"/>
    </source>
</evidence>
<organism evidence="11 12">
    <name type="scientific">Blastochloris sulfoviridis</name>
    <dbReference type="NCBI Taxonomy" id="50712"/>
    <lineage>
        <taxon>Bacteria</taxon>
        <taxon>Pseudomonadati</taxon>
        <taxon>Pseudomonadota</taxon>
        <taxon>Alphaproteobacteria</taxon>
        <taxon>Hyphomicrobiales</taxon>
        <taxon>Blastochloridaceae</taxon>
        <taxon>Blastochloris</taxon>
    </lineage>
</organism>
<dbReference type="GO" id="GO:0006730">
    <property type="term" value="P:one-carbon metabolic process"/>
    <property type="evidence" value="ECO:0007669"/>
    <property type="project" value="UniProtKB-KW"/>
</dbReference>
<evidence type="ECO:0000256" key="9">
    <source>
        <dbReference type="RuleBase" id="RU004474"/>
    </source>
</evidence>
<comment type="caution">
    <text evidence="11">The sequence shown here is derived from an EMBL/GenBank/DDBJ whole genome shotgun (WGS) entry which is preliminary data.</text>
</comment>
<dbReference type="GO" id="GO:0005829">
    <property type="term" value="C:cytosol"/>
    <property type="evidence" value="ECO:0007669"/>
    <property type="project" value="TreeGrafter"/>
</dbReference>
<dbReference type="PANTHER" id="PTHR48069">
    <property type="entry name" value="DIHYDROFOLATE REDUCTASE"/>
    <property type="match status" value="1"/>
</dbReference>
<dbReference type="AlphaFoldDB" id="A0A5M6I4R9"/>
<keyword evidence="5 8" id="KW-0521">NADP</keyword>
<evidence type="ECO:0000256" key="7">
    <source>
        <dbReference type="ARBA" id="ARBA00025067"/>
    </source>
</evidence>
<dbReference type="PROSITE" id="PS51330">
    <property type="entry name" value="DHFR_2"/>
    <property type="match status" value="1"/>
</dbReference>
<keyword evidence="12" id="KW-1185">Reference proteome</keyword>
<dbReference type="FunFam" id="3.40.430.10:FF:000001">
    <property type="entry name" value="Dihydrofolate reductase"/>
    <property type="match status" value="1"/>
</dbReference>
<comment type="pathway">
    <text evidence="1 8">Cofactor biosynthesis; tetrahydrofolate biosynthesis; 5,6,7,8-tetrahydrofolate from 7,8-dihydrofolate: step 1/1.</text>
</comment>
<dbReference type="InterPro" id="IPR017925">
    <property type="entry name" value="DHFR_CS"/>
</dbReference>
<dbReference type="GO" id="GO:0004146">
    <property type="term" value="F:dihydrofolate reductase activity"/>
    <property type="evidence" value="ECO:0007669"/>
    <property type="project" value="UniProtKB-EC"/>
</dbReference>
<dbReference type="GO" id="GO:0046655">
    <property type="term" value="P:folic acid metabolic process"/>
    <property type="evidence" value="ECO:0007669"/>
    <property type="project" value="TreeGrafter"/>
</dbReference>
<evidence type="ECO:0000256" key="2">
    <source>
        <dbReference type="ARBA" id="ARBA00009539"/>
    </source>
</evidence>
<dbReference type="UniPathway" id="UPA00077">
    <property type="reaction ID" value="UER00158"/>
</dbReference>
<dbReference type="RefSeq" id="WP_150096183.1">
    <property type="nucleotide sequence ID" value="NZ_VWPL01000003.1"/>
</dbReference>
<evidence type="ECO:0000256" key="5">
    <source>
        <dbReference type="ARBA" id="ARBA00022857"/>
    </source>
</evidence>
<proteinExistence type="inferred from homology"/>
<dbReference type="CDD" id="cd00209">
    <property type="entry name" value="DHFR"/>
    <property type="match status" value="1"/>
</dbReference>
<evidence type="ECO:0000259" key="10">
    <source>
        <dbReference type="PROSITE" id="PS51330"/>
    </source>
</evidence>
<evidence type="ECO:0000256" key="1">
    <source>
        <dbReference type="ARBA" id="ARBA00004903"/>
    </source>
</evidence>
<dbReference type="PROSITE" id="PS00075">
    <property type="entry name" value="DHFR_1"/>
    <property type="match status" value="1"/>
</dbReference>
<keyword evidence="6 8" id="KW-0560">Oxidoreductase</keyword>
<dbReference type="GO" id="GO:0046452">
    <property type="term" value="P:dihydrofolate metabolic process"/>
    <property type="evidence" value="ECO:0007669"/>
    <property type="project" value="TreeGrafter"/>
</dbReference>
<dbReference type="InterPro" id="IPR001796">
    <property type="entry name" value="DHFR_dom"/>
</dbReference>
<dbReference type="GO" id="GO:0070401">
    <property type="term" value="F:NADP+ binding"/>
    <property type="evidence" value="ECO:0007669"/>
    <property type="project" value="UniProtKB-ARBA"/>
</dbReference>
<protein>
    <recommendedName>
        <fullName evidence="3 8">Dihydrofolate reductase</fullName>
        <ecNumber evidence="3 8">1.5.1.3</ecNumber>
    </recommendedName>
</protein>
<feature type="domain" description="DHFR" evidence="10">
    <location>
        <begin position="4"/>
        <end position="168"/>
    </location>
</feature>
<dbReference type="Gene3D" id="3.40.430.10">
    <property type="entry name" value="Dihydrofolate Reductase, subunit A"/>
    <property type="match status" value="1"/>
</dbReference>
<dbReference type="Proteomes" id="UP000323886">
    <property type="component" value="Unassembled WGS sequence"/>
</dbReference>
<dbReference type="PIRSF" id="PIRSF000194">
    <property type="entry name" value="DHFR"/>
    <property type="match status" value="1"/>
</dbReference>
<accession>A0A5M6I4R9</accession>
<dbReference type="InterPro" id="IPR024072">
    <property type="entry name" value="DHFR-like_dom_sf"/>
</dbReference>
<dbReference type="PRINTS" id="PR00070">
    <property type="entry name" value="DHFR"/>
</dbReference>
<comment type="catalytic activity">
    <reaction evidence="8">
        <text>(6S)-5,6,7,8-tetrahydrofolate + NADP(+) = 7,8-dihydrofolate + NADPH + H(+)</text>
        <dbReference type="Rhea" id="RHEA:15009"/>
        <dbReference type="ChEBI" id="CHEBI:15378"/>
        <dbReference type="ChEBI" id="CHEBI:57451"/>
        <dbReference type="ChEBI" id="CHEBI:57453"/>
        <dbReference type="ChEBI" id="CHEBI:57783"/>
        <dbReference type="ChEBI" id="CHEBI:58349"/>
        <dbReference type="EC" id="1.5.1.3"/>
    </reaction>
</comment>
<dbReference type="PANTHER" id="PTHR48069:SF3">
    <property type="entry name" value="DIHYDROFOLATE REDUCTASE"/>
    <property type="match status" value="1"/>
</dbReference>
<dbReference type="OrthoDB" id="9804315at2"/>
<dbReference type="GO" id="GO:0046654">
    <property type="term" value="P:tetrahydrofolate biosynthetic process"/>
    <property type="evidence" value="ECO:0007669"/>
    <property type="project" value="UniProtKB-UniPathway"/>
</dbReference>
<dbReference type="EC" id="1.5.1.3" evidence="3 8"/>
<dbReference type="Pfam" id="PF00186">
    <property type="entry name" value="DHFR_1"/>
    <property type="match status" value="1"/>
</dbReference>
<dbReference type="SUPFAM" id="SSF53597">
    <property type="entry name" value="Dihydrofolate reductase-like"/>
    <property type="match status" value="1"/>
</dbReference>
<sequence>MAAAIVIVAAVAENGVIGRNAALPWRLPSDLKHFKATTLGRPLVMGRKTYASIGRPLPGRLSIVVTRDRGFAAPGVLVAASLPAALRAAEGEALRRGTDEIMVVGGGELYAEALPLADRLVLTEVAARPEGDVHFPPFDRSRWRETARIGPVQGEADEAAMSFVTYCRAG</sequence>
<keyword evidence="4 8" id="KW-0554">One-carbon metabolism</keyword>
<evidence type="ECO:0000313" key="12">
    <source>
        <dbReference type="Proteomes" id="UP000323886"/>
    </source>
</evidence>
<evidence type="ECO:0000256" key="4">
    <source>
        <dbReference type="ARBA" id="ARBA00022563"/>
    </source>
</evidence>
<reference evidence="11 12" key="1">
    <citation type="submission" date="2019-09" db="EMBL/GenBank/DDBJ databases">
        <title>Draft Whole-Genome sequence of Blastochloris sulfoviridis DSM 729.</title>
        <authorList>
            <person name="Meyer T.E."/>
            <person name="Kyndt J.A."/>
        </authorList>
    </citation>
    <scope>NUCLEOTIDE SEQUENCE [LARGE SCALE GENOMIC DNA]</scope>
    <source>
        <strain evidence="11 12">DSM 729</strain>
    </source>
</reference>
<evidence type="ECO:0000256" key="3">
    <source>
        <dbReference type="ARBA" id="ARBA00012856"/>
    </source>
</evidence>
<comment type="similarity">
    <text evidence="2 8 9">Belongs to the dihydrofolate reductase family.</text>
</comment>
<evidence type="ECO:0000256" key="6">
    <source>
        <dbReference type="ARBA" id="ARBA00023002"/>
    </source>
</evidence>
<dbReference type="EMBL" id="VWPL01000003">
    <property type="protein sequence ID" value="KAA5603204.1"/>
    <property type="molecule type" value="Genomic_DNA"/>
</dbReference>
<comment type="function">
    <text evidence="7 8">Key enzyme in folate metabolism. Catalyzes an essential reaction for de novo glycine and purine synthesis, and for DNA precursor synthesis.</text>
</comment>
<dbReference type="InterPro" id="IPR012259">
    <property type="entry name" value="DHFR"/>
</dbReference>
<name>A0A5M6I4R9_9HYPH</name>
<gene>
    <name evidence="11" type="ORF">F1193_02980</name>
</gene>